<dbReference type="SUPFAM" id="SSF52540">
    <property type="entry name" value="P-loop containing nucleoside triphosphate hydrolases"/>
    <property type="match status" value="1"/>
</dbReference>
<dbReference type="Gene3D" id="3.40.50.300">
    <property type="entry name" value="P-loop containing nucleotide triphosphate hydrolases"/>
    <property type="match status" value="1"/>
</dbReference>
<dbReference type="RefSeq" id="WP_379695272.1">
    <property type="nucleotide sequence ID" value="NZ_JBHSXH010000014.1"/>
</dbReference>
<feature type="domain" description="AAA" evidence="1">
    <location>
        <begin position="5"/>
        <end position="175"/>
    </location>
</feature>
<name>A0ABD5U2E6_9EURY</name>
<dbReference type="InterPro" id="IPR027417">
    <property type="entry name" value="P-loop_NTPase"/>
</dbReference>
<dbReference type="Proteomes" id="UP001596408">
    <property type="component" value="Unassembled WGS sequence"/>
</dbReference>
<dbReference type="PANTHER" id="PTHR13696">
    <property type="entry name" value="P-LOOP CONTAINING NUCLEOSIDE TRIPHOSPHATE HYDROLASE"/>
    <property type="match status" value="1"/>
</dbReference>
<protein>
    <submittedName>
        <fullName evidence="2">ParA family protein</fullName>
    </submittedName>
</protein>
<proteinExistence type="predicted"/>
<dbReference type="InterPro" id="IPR050678">
    <property type="entry name" value="DNA_Partitioning_ATPase"/>
</dbReference>
<sequence>MTVKLAVSNQKGGVAKSTNALNVAGALASKNNNVLLVDTDPQGFATRTLGFTGEYNTQTPNLADAMNEPTDYDIQDIILEHAEFDVLPSNVSMFSLQQDLIAAGWKPRERLMMLFEQLEGEYDYIIVDAPPSLGVINDNVLLACQNMIIPVEAMESSIHALDILLNQIETLEERYGVEIKQSAIVISNIHYPLDNDQKENIEFFRDTFEGRCPVHKIRHRAAVKRSLSAGGSIFGEEAEDTDMKENYLQLAEDVEEESEVMA</sequence>
<dbReference type="PANTHER" id="PTHR13696:SF99">
    <property type="entry name" value="COBYRINIC ACID AC-DIAMIDE SYNTHASE"/>
    <property type="match status" value="1"/>
</dbReference>
<organism evidence="2 3">
    <name type="scientific">Halopelagius fulvigenes</name>
    <dbReference type="NCBI Taxonomy" id="1198324"/>
    <lineage>
        <taxon>Archaea</taxon>
        <taxon>Methanobacteriati</taxon>
        <taxon>Methanobacteriota</taxon>
        <taxon>Stenosarchaea group</taxon>
        <taxon>Halobacteria</taxon>
        <taxon>Halobacteriales</taxon>
        <taxon>Haloferacaceae</taxon>
    </lineage>
</organism>
<dbReference type="CDD" id="cd02042">
    <property type="entry name" value="ParAB_family"/>
    <property type="match status" value="1"/>
</dbReference>
<evidence type="ECO:0000313" key="3">
    <source>
        <dbReference type="Proteomes" id="UP001596408"/>
    </source>
</evidence>
<dbReference type="EMBL" id="JBHSXH010000014">
    <property type="protein sequence ID" value="MFC6825235.1"/>
    <property type="molecule type" value="Genomic_DNA"/>
</dbReference>
<dbReference type="InterPro" id="IPR025669">
    <property type="entry name" value="AAA_dom"/>
</dbReference>
<gene>
    <name evidence="2" type="ORF">ACFQEV_09570</name>
</gene>
<reference evidence="2 3" key="1">
    <citation type="journal article" date="2019" name="Int. J. Syst. Evol. Microbiol.">
        <title>The Global Catalogue of Microorganisms (GCM) 10K type strain sequencing project: providing services to taxonomists for standard genome sequencing and annotation.</title>
        <authorList>
            <consortium name="The Broad Institute Genomics Platform"/>
            <consortium name="The Broad Institute Genome Sequencing Center for Infectious Disease"/>
            <person name="Wu L."/>
            <person name="Ma J."/>
        </authorList>
    </citation>
    <scope>NUCLEOTIDE SEQUENCE [LARGE SCALE GENOMIC DNA]</scope>
    <source>
        <strain evidence="2 3">YIM 94188</strain>
    </source>
</reference>
<keyword evidence="3" id="KW-1185">Reference proteome</keyword>
<dbReference type="Pfam" id="PF13614">
    <property type="entry name" value="AAA_31"/>
    <property type="match status" value="1"/>
</dbReference>
<evidence type="ECO:0000259" key="1">
    <source>
        <dbReference type="Pfam" id="PF13614"/>
    </source>
</evidence>
<evidence type="ECO:0000313" key="2">
    <source>
        <dbReference type="EMBL" id="MFC6825235.1"/>
    </source>
</evidence>
<dbReference type="AlphaFoldDB" id="A0ABD5U2E6"/>
<comment type="caution">
    <text evidence="2">The sequence shown here is derived from an EMBL/GenBank/DDBJ whole genome shotgun (WGS) entry which is preliminary data.</text>
</comment>
<accession>A0ABD5U2E6</accession>